<organism evidence="3">
    <name type="scientific">hydrothermal vent metagenome</name>
    <dbReference type="NCBI Taxonomy" id="652676"/>
    <lineage>
        <taxon>unclassified sequences</taxon>
        <taxon>metagenomes</taxon>
        <taxon>ecological metagenomes</taxon>
    </lineage>
</organism>
<dbReference type="Gene3D" id="2.40.160.20">
    <property type="match status" value="1"/>
</dbReference>
<proteinExistence type="predicted"/>
<feature type="domain" description="Outer membrane protein beta-barrel" evidence="2">
    <location>
        <begin position="9"/>
        <end position="148"/>
    </location>
</feature>
<dbReference type="InterPro" id="IPR027385">
    <property type="entry name" value="Beta-barrel_OMP"/>
</dbReference>
<dbReference type="EMBL" id="FPHB01000012">
    <property type="protein sequence ID" value="SFV50834.1"/>
    <property type="molecule type" value="Genomic_DNA"/>
</dbReference>
<dbReference type="Pfam" id="PF13505">
    <property type="entry name" value="OMP_b-brl"/>
    <property type="match status" value="1"/>
</dbReference>
<reference evidence="3" key="1">
    <citation type="submission" date="2016-10" db="EMBL/GenBank/DDBJ databases">
        <authorList>
            <person name="de Groot N.N."/>
        </authorList>
    </citation>
    <scope>NUCLEOTIDE SEQUENCE</scope>
</reference>
<keyword evidence="1" id="KW-0732">Signal</keyword>
<dbReference type="AlphaFoldDB" id="A0A1W1BBB8"/>
<evidence type="ECO:0000256" key="1">
    <source>
        <dbReference type="ARBA" id="ARBA00022729"/>
    </source>
</evidence>
<evidence type="ECO:0000313" key="3">
    <source>
        <dbReference type="EMBL" id="SFV50834.1"/>
    </source>
</evidence>
<dbReference type="SUPFAM" id="SSF56925">
    <property type="entry name" value="OMPA-like"/>
    <property type="match status" value="1"/>
</dbReference>
<evidence type="ECO:0000259" key="2">
    <source>
        <dbReference type="Pfam" id="PF13505"/>
    </source>
</evidence>
<dbReference type="InterPro" id="IPR011250">
    <property type="entry name" value="OMP/PagP_B-barrel"/>
</dbReference>
<accession>A0A1W1BBB8</accession>
<gene>
    <name evidence="3" type="ORF">MNB_SM-7-235</name>
</gene>
<protein>
    <recommendedName>
        <fullName evidence="2">Outer membrane protein beta-barrel domain-containing protein</fullName>
    </recommendedName>
</protein>
<name>A0A1W1BBB8_9ZZZZ</name>
<sequence>MLLFVSIVEAKRGAGPYIGGGYGSSLIKDKGYYDLDKKSSNGYIVYAGAYINDNLSVEIEHVGSLKYRQKNQSQISPAFNDINTQAHYPIWDKMIDLYVKFGAGYVEDGKSGHTFVYGGGMAYRIDAKFALKVGYDYFDYGIDLNGDNSADKKVAIEYFFSAFEVQF</sequence>